<keyword evidence="1" id="KW-0479">Metal-binding</keyword>
<gene>
    <name evidence="3" type="ORF">EG240_12360</name>
</gene>
<reference evidence="3 4" key="1">
    <citation type="submission" date="2018-11" db="EMBL/GenBank/DDBJ databases">
        <title>Flavobacterium sp. nov., YIM 102701-2 draft genome.</title>
        <authorList>
            <person name="Li G."/>
            <person name="Jiang Y."/>
        </authorList>
    </citation>
    <scope>NUCLEOTIDE SEQUENCE [LARGE SCALE GENOMIC DNA]</scope>
    <source>
        <strain evidence="3 4">YIM 102701-2</strain>
    </source>
</reference>
<dbReference type="EMBL" id="RQVQ01000031">
    <property type="protein sequence ID" value="RRJ89220.1"/>
    <property type="molecule type" value="Genomic_DNA"/>
</dbReference>
<dbReference type="PROSITE" id="PS50966">
    <property type="entry name" value="ZF_SWIM"/>
    <property type="match status" value="1"/>
</dbReference>
<dbReference type="InterPro" id="IPR007527">
    <property type="entry name" value="Znf_SWIM"/>
</dbReference>
<name>A0A3P3W2M8_9FLAO</name>
<dbReference type="GO" id="GO:0008270">
    <property type="term" value="F:zinc ion binding"/>
    <property type="evidence" value="ECO:0007669"/>
    <property type="project" value="UniProtKB-KW"/>
</dbReference>
<evidence type="ECO:0000256" key="1">
    <source>
        <dbReference type="PROSITE-ProRule" id="PRU00325"/>
    </source>
</evidence>
<dbReference type="Proteomes" id="UP000275719">
    <property type="component" value="Unassembled WGS sequence"/>
</dbReference>
<evidence type="ECO:0000313" key="3">
    <source>
        <dbReference type="EMBL" id="RRJ89220.1"/>
    </source>
</evidence>
<sequence length="556" mass="65224">MTIAAVLEKVAITKKNKALLLKVRELDEDLKGRFIGFVDDEHASFDVAVTIKNNELQEHHCDCSLKDTLCIHQLAVLMHLSNQTNVTTNKRATKKTQKLTEAQLLLQELDLQELKAWLHPFFTVNKEVEIQFLLAFSKQNTSYELTDIPPLITTAFTSVIAKRKKIELNELKKIIQYLEQSLTPVFQYLQTISTYSKAFLLLEKMIETLEDKFYTYTVPGTRLQKYVKQLINQYSLLLNNTQDITLWQNAVNSLLHQLFEMNFGKVHSLLIETISSLNENGTKVQKAYIAAQIVQRLQEFIDEDFCFQIEINQKLLEILIENNKLEECQAYFTPYPHQNTFNLLLLNGLKKINVSETLVYCYELISYNTKVEYNIPYLKIIEELLENDPNSLNELAAIKHDLFSFEPTLERYKFVVNHLDDPSYLTKFKTNTLVRLQHKFDEDESYITLYLQILDYEGNYKKMIEAVQITPISFTILEPYITQLIALDKKAVFYSLANHIVSNLILNKSVAQEHEIRVFAQTYFTKQEVNLLVESFWQRFFNYYPERIRNDFFTFF</sequence>
<dbReference type="OrthoDB" id="1231906at2"/>
<evidence type="ECO:0000313" key="4">
    <source>
        <dbReference type="Proteomes" id="UP000275719"/>
    </source>
</evidence>
<protein>
    <recommendedName>
        <fullName evidence="2">SWIM-type domain-containing protein</fullName>
    </recommendedName>
</protein>
<dbReference type="RefSeq" id="WP_125019700.1">
    <property type="nucleotide sequence ID" value="NZ_RQVQ01000031.1"/>
</dbReference>
<keyword evidence="4" id="KW-1185">Reference proteome</keyword>
<proteinExistence type="predicted"/>
<comment type="caution">
    <text evidence="3">The sequence shown here is derived from an EMBL/GenBank/DDBJ whole genome shotgun (WGS) entry which is preliminary data.</text>
</comment>
<accession>A0A3P3W2M8</accession>
<evidence type="ECO:0000259" key="2">
    <source>
        <dbReference type="PROSITE" id="PS50966"/>
    </source>
</evidence>
<dbReference type="AlphaFoldDB" id="A0A3P3W2M8"/>
<organism evidence="3 4">
    <name type="scientific">Paenimyroides tangerinum</name>
    <dbReference type="NCBI Taxonomy" id="2488728"/>
    <lineage>
        <taxon>Bacteria</taxon>
        <taxon>Pseudomonadati</taxon>
        <taxon>Bacteroidota</taxon>
        <taxon>Flavobacteriia</taxon>
        <taxon>Flavobacteriales</taxon>
        <taxon>Flavobacteriaceae</taxon>
        <taxon>Paenimyroides</taxon>
    </lineage>
</organism>
<feature type="domain" description="SWIM-type" evidence="2">
    <location>
        <begin position="45"/>
        <end position="81"/>
    </location>
</feature>
<keyword evidence="1" id="KW-0862">Zinc</keyword>
<keyword evidence="1" id="KW-0863">Zinc-finger</keyword>